<dbReference type="EMBL" id="JAHDYR010000066">
    <property type="protein sequence ID" value="KAG9390078.1"/>
    <property type="molecule type" value="Genomic_DNA"/>
</dbReference>
<dbReference type="Pfam" id="PF07534">
    <property type="entry name" value="TLD"/>
    <property type="match status" value="1"/>
</dbReference>
<feature type="region of interest" description="Disordered" evidence="1">
    <location>
        <begin position="150"/>
        <end position="175"/>
    </location>
</feature>
<dbReference type="SMART" id="SM00584">
    <property type="entry name" value="TLDc"/>
    <property type="match status" value="1"/>
</dbReference>
<reference evidence="3" key="1">
    <citation type="submission" date="2021-05" db="EMBL/GenBank/DDBJ databases">
        <title>A free-living protist that lacks canonical eukaryotic 1 DNA replication and segregation systems.</title>
        <authorList>
            <person name="Salas-Leiva D.E."/>
            <person name="Tromer E.C."/>
            <person name="Curtis B.A."/>
            <person name="Jerlstrom-Hultqvist J."/>
            <person name="Kolisko M."/>
            <person name="Yi Z."/>
            <person name="Salas-Leiva J.S."/>
            <person name="Gallot-Lavallee L."/>
            <person name="Kops G.J.P.L."/>
            <person name="Archibald J.M."/>
            <person name="Simpson A.G.B."/>
            <person name="Roger A.J."/>
        </authorList>
    </citation>
    <scope>NUCLEOTIDE SEQUENCE</scope>
    <source>
        <strain evidence="3">BICM</strain>
    </source>
</reference>
<gene>
    <name evidence="3" type="ORF">J8273_8115</name>
</gene>
<evidence type="ECO:0000259" key="2">
    <source>
        <dbReference type="PROSITE" id="PS51886"/>
    </source>
</evidence>
<feature type="compositionally biased region" description="Polar residues" evidence="1">
    <location>
        <begin position="80"/>
        <end position="90"/>
    </location>
</feature>
<feature type="compositionally biased region" description="Polar residues" evidence="1">
    <location>
        <begin position="40"/>
        <end position="59"/>
    </location>
</feature>
<accession>A0A8J6AWJ0</accession>
<evidence type="ECO:0000313" key="4">
    <source>
        <dbReference type="Proteomes" id="UP000717585"/>
    </source>
</evidence>
<protein>
    <recommendedName>
        <fullName evidence="2">TLDc domain-containing protein</fullName>
    </recommendedName>
</protein>
<dbReference type="PANTHER" id="PTHR23354">
    <property type="entry name" value="NUCLEOLAR PROTEIN 7/ESTROGEN RECEPTOR COACTIVATOR-RELATED"/>
    <property type="match status" value="1"/>
</dbReference>
<dbReference type="AlphaFoldDB" id="A0A8J6AWJ0"/>
<feature type="compositionally biased region" description="Low complexity" evidence="1">
    <location>
        <begin position="61"/>
        <end position="75"/>
    </location>
</feature>
<comment type="caution">
    <text evidence="3">The sequence shown here is derived from an EMBL/GenBank/DDBJ whole genome shotgun (WGS) entry which is preliminary data.</text>
</comment>
<dbReference type="OrthoDB" id="26679at2759"/>
<dbReference type="InterPro" id="IPR006571">
    <property type="entry name" value="TLDc_dom"/>
</dbReference>
<feature type="domain" description="TLDc" evidence="2">
    <location>
        <begin position="284"/>
        <end position="457"/>
    </location>
</feature>
<feature type="region of interest" description="Disordered" evidence="1">
    <location>
        <begin position="38"/>
        <end position="90"/>
    </location>
</feature>
<feature type="compositionally biased region" description="Polar residues" evidence="1">
    <location>
        <begin position="159"/>
        <end position="174"/>
    </location>
</feature>
<dbReference type="PROSITE" id="PS51886">
    <property type="entry name" value="TLDC"/>
    <property type="match status" value="1"/>
</dbReference>
<organism evidence="3 4">
    <name type="scientific">Carpediemonas membranifera</name>
    <dbReference type="NCBI Taxonomy" id="201153"/>
    <lineage>
        <taxon>Eukaryota</taxon>
        <taxon>Metamonada</taxon>
        <taxon>Carpediemonas-like organisms</taxon>
        <taxon>Carpediemonas</taxon>
    </lineage>
</organism>
<keyword evidence="4" id="KW-1185">Reference proteome</keyword>
<dbReference type="Proteomes" id="UP000717585">
    <property type="component" value="Unassembled WGS sequence"/>
</dbReference>
<evidence type="ECO:0000256" key="1">
    <source>
        <dbReference type="SAM" id="MobiDB-lite"/>
    </source>
</evidence>
<sequence length="458" mass="49686">MNFAPSEIDDCIQDDEDDKRGASHLQYAITIQPGAVRHSALSSHLPTSTSIRRQSTARTPSGDGSPASSSRSEAGAFKRTMSTRVRTRSASDPAMPRCFLLISYKQASRDEPGRRRWSSAFFMAEPTHLLSFYTAMMAASVSSKRFSQQLARPHDYGRRTQQAGQSPRPLSSRQAKLDAMGCATPPSHDSSLLSLIAQVNAADDSDPVDLAQVRLRYQLPLDSPGSARSFEYLSDVSVDSYPSSDEADIGVRVRPSAYVTTEPRTATGAAPARTIVPEEPSPSEILPSTHFQRVLDRAPRVHAITAPVLLYSDNVHGRSLQTLYRHCLHAAASILIVETKAGSVMGAFTTAQWAPRTHRTFFGTGESFVFKSEAGRLTLFPWSGSNNSFQLCLHDCLAVGGGGPGVGAAIFLTDNLEDGESTLCPTFGSPSLCNQLIGRDEDRTRFQVAKVEVWGFGV</sequence>
<evidence type="ECO:0000313" key="3">
    <source>
        <dbReference type="EMBL" id="KAG9390078.1"/>
    </source>
</evidence>
<proteinExistence type="predicted"/>
<name>A0A8J6AWJ0_9EUKA</name>